<comment type="similarity">
    <text evidence="2">Belongs to the protein-tyrosine phosphatase family. Receptor class 2A subfamily.</text>
</comment>
<name>A0AAD9QY75_ACRCE</name>
<keyword evidence="9" id="KW-1133">Transmembrane helix</keyword>
<dbReference type="PROSITE" id="PS50835">
    <property type="entry name" value="IG_LIKE"/>
    <property type="match status" value="3"/>
</dbReference>
<evidence type="ECO:0000256" key="16">
    <source>
        <dbReference type="SAM" id="MobiDB-lite"/>
    </source>
</evidence>
<dbReference type="InterPro" id="IPR003961">
    <property type="entry name" value="FN3_dom"/>
</dbReference>
<dbReference type="Pfam" id="PF13927">
    <property type="entry name" value="Ig_3"/>
    <property type="match status" value="2"/>
</dbReference>
<evidence type="ECO:0000256" key="7">
    <source>
        <dbReference type="ARBA" id="ARBA00022801"/>
    </source>
</evidence>
<feature type="domain" description="Ig-like" evidence="20">
    <location>
        <begin position="131"/>
        <end position="206"/>
    </location>
</feature>
<gene>
    <name evidence="22" type="ORF">P5673_005422</name>
</gene>
<evidence type="ECO:0000256" key="4">
    <source>
        <dbReference type="ARBA" id="ARBA00022692"/>
    </source>
</evidence>
<sequence length="1532" mass="173218">MDPLTQRREIFILLLWTVFCFGFGRKDAPTANLTIAPKAALERSYMHFFCKVTGFPAPNITWYKNDSAIRRLPWFTRLPVAGGEFLRLGSMRWYRHDGVYHCRASNEVGTATSKKTSLIVYKVKRSPQEFPKIIKQTFGQRIYTGDDARYECNATGNPAPKISWMVDKLPVNLSNPRYSLPSPGVLTVANIQQGDHGTLFECVATNIHGMVYSRGTRLMHKFRYSAPVISKPPQPVTVDPETVVYLYCSAYGLPHPAILWERDGQSYSSAETTYGKLVIPNIQKSGMYTCVAENHFGRTRASAYVTVRKLPFTPSRPTASEITPHTITITWRPGVGGPPVKSFTVYHRTKSSSDWTVVTGIAGRDSLTLENLKPYTTYQFRVFALNEVGTSKPSSLLEVTTHEKAPGTVPRNIQARGISDNSFEATWLPPLEPNGLIYGYRLFYTTDLTTDFSLWRYKPSAENETVVERLQRHTTYYFRIAAYNVIGQGPLTGLYAVKVARGAPSGPPQNIRSKALQDSTSLEINWDPPLPEHRNGRITNYTVRYKEKGGRARSVTVDGSKTSIRLHSLKKYTPYYVWVSASTSVSVGPTSKRHEFTTAEDVPSGAPRKLNCVVKNSSVIEVSWKPPSQTQEGRIQGYTVFYTKVDDQGNSLQPPSMPRVKHTPTENLVLLLTHLDADTTYLIQVAAFTKKGDGAKSIPRLAKTFPKPPDPPHIVGSIRPSSDVLIRWLTVDTGVLSYKLRYGKSLKRLRGRQMEELEMKEITPLSKNSHTFKGLDPGVWYLFKISVRNKVGWSKERFIWVKTAPAPPSGPPLDVRASTLSSISVQVTWKKPDQWKRNGPLIGYSVVYNPLYRMDLSMVKNVTNPNQTNLDVTDLMMYTDYEIRVRAHGSMGPGPLSLPVITRTAEGVPGACRDLKASSIASEAITLSWRPPISYSASKNYTENGAKQQLTHDQEVGLDATSTGLQSYTIDGLVPYTNYYLIIIVPLGNSNQLPEDQVPDDFFKEVRRRKRNPDNVKEEPYIAAKFRSEEMPKKFNVGDKKFKNRYGYNNKELTKGVYYTMFTRAYVRNNKGFPSPCFKDALSNNIAIFNSRKRRGGNKKSKSMAEENEAPSDPVVLKRMTIQTPGLMDHPPIPVNELSDRIRDMRAESNAKFTQEYESIEPGQTFTSDASLLEYNRPKNRYPNILAFDHSRVHLSMIDEIPGSDYINANFCDVKCEQYWPTEGTGLYGEIEVTVSDWVEFANYAITTLQVSKQGAPHREVKHFQFSGWPDHGVPPHPTPFLAFLRRVRAGVGRTACFIVIDSMLERLKHENTVDVYGHVTVLRTQRNFMVQTDGYRQRFAYIATQAPLNDTVDDFWRMLMEHNSNIIVMLTQLHEGDRERCCKYWPTDRSEKYQYYVVDPISEQEYSTFVMRDFKVKDAKSGTVRNIKQFHFFGWSDSKLSESGGDILDLIGQVQKAYEQQGEEGPITVHCSDGVGRTGVFCALCIVLERMRCEGVVDLFQTVKLLRTQRPNMIQNQVGISQSLFGLTVDS</sequence>
<dbReference type="EC" id="3.1.3.48" evidence="3"/>
<dbReference type="InterPro" id="IPR029021">
    <property type="entry name" value="Prot-tyrosine_phosphatase-like"/>
</dbReference>
<feature type="domain" description="Fibronectin type-III" evidence="21">
    <location>
        <begin position="811"/>
        <end position="907"/>
    </location>
</feature>
<dbReference type="Gene3D" id="3.90.190.10">
    <property type="entry name" value="Protein tyrosine phosphatase superfamily"/>
    <property type="match status" value="3"/>
</dbReference>
<feature type="domain" description="Fibronectin type-III" evidence="21">
    <location>
        <begin position="708"/>
        <end position="806"/>
    </location>
</feature>
<dbReference type="GO" id="GO:0004725">
    <property type="term" value="F:protein tyrosine phosphatase activity"/>
    <property type="evidence" value="ECO:0007669"/>
    <property type="project" value="UniProtKB-EC"/>
</dbReference>
<feature type="domain" description="Ig-like" evidence="20">
    <location>
        <begin position="227"/>
        <end position="306"/>
    </location>
</feature>
<accession>A0AAD9QY75</accession>
<dbReference type="Pfam" id="PF00102">
    <property type="entry name" value="Y_phosphatase"/>
    <property type="match status" value="2"/>
</dbReference>
<evidence type="ECO:0000259" key="19">
    <source>
        <dbReference type="PROSITE" id="PS50056"/>
    </source>
</evidence>
<dbReference type="SUPFAM" id="SSF48726">
    <property type="entry name" value="Immunoglobulin"/>
    <property type="match status" value="3"/>
</dbReference>
<dbReference type="GO" id="GO:0016020">
    <property type="term" value="C:membrane"/>
    <property type="evidence" value="ECO:0007669"/>
    <property type="project" value="UniProtKB-SubCell"/>
</dbReference>
<dbReference type="SMART" id="SM00060">
    <property type="entry name" value="FN3"/>
    <property type="match status" value="7"/>
</dbReference>
<dbReference type="PANTHER" id="PTHR46957">
    <property type="entry name" value="CYTOKINE RECEPTOR"/>
    <property type="match status" value="1"/>
</dbReference>
<dbReference type="CDD" id="cd00063">
    <property type="entry name" value="FN3"/>
    <property type="match status" value="7"/>
</dbReference>
<dbReference type="Pfam" id="PF00041">
    <property type="entry name" value="fn3"/>
    <property type="match status" value="6"/>
</dbReference>
<dbReference type="PRINTS" id="PR00700">
    <property type="entry name" value="PRTYPHPHTASE"/>
</dbReference>
<comment type="subcellular location">
    <subcellularLocation>
        <location evidence="1">Membrane</location>
        <topology evidence="1">Single-pass membrane protein</topology>
    </subcellularLocation>
</comment>
<dbReference type="EMBL" id="JARQWQ010000009">
    <property type="protein sequence ID" value="KAK2569595.1"/>
    <property type="molecule type" value="Genomic_DNA"/>
</dbReference>
<keyword evidence="7" id="KW-0378">Hydrolase</keyword>
<dbReference type="SMART" id="SM00404">
    <property type="entry name" value="PTPc_motif"/>
    <property type="match status" value="2"/>
</dbReference>
<dbReference type="InterPro" id="IPR050713">
    <property type="entry name" value="RTP_Phos/Ushers"/>
</dbReference>
<dbReference type="SUPFAM" id="SSF49265">
    <property type="entry name" value="Fibronectin type III"/>
    <property type="match status" value="4"/>
</dbReference>
<protein>
    <recommendedName>
        <fullName evidence="3">protein-tyrosine-phosphatase</fullName>
        <ecNumber evidence="3">3.1.3.48</ecNumber>
    </recommendedName>
</protein>
<dbReference type="InterPro" id="IPR036116">
    <property type="entry name" value="FN3_sf"/>
</dbReference>
<evidence type="ECO:0000259" key="20">
    <source>
        <dbReference type="PROSITE" id="PS50835"/>
    </source>
</evidence>
<evidence type="ECO:0000256" key="9">
    <source>
        <dbReference type="ARBA" id="ARBA00022989"/>
    </source>
</evidence>
<keyword evidence="12 22" id="KW-0675">Receptor</keyword>
<feature type="domain" description="Fibronectin type-III" evidence="21">
    <location>
        <begin position="313"/>
        <end position="404"/>
    </location>
</feature>
<dbReference type="PANTHER" id="PTHR46957:SF3">
    <property type="entry name" value="CYTOKINE RECEPTOR"/>
    <property type="match status" value="1"/>
</dbReference>
<evidence type="ECO:0000256" key="5">
    <source>
        <dbReference type="ARBA" id="ARBA00022729"/>
    </source>
</evidence>
<dbReference type="InterPro" id="IPR003595">
    <property type="entry name" value="Tyr_Pase_cat"/>
</dbReference>
<dbReference type="InterPro" id="IPR000242">
    <property type="entry name" value="PTP_cat"/>
</dbReference>
<dbReference type="InterPro" id="IPR013783">
    <property type="entry name" value="Ig-like_fold"/>
</dbReference>
<feature type="compositionally biased region" description="Basic residues" evidence="16">
    <location>
        <begin position="1093"/>
        <end position="1102"/>
    </location>
</feature>
<evidence type="ECO:0000256" key="11">
    <source>
        <dbReference type="ARBA" id="ARBA00023157"/>
    </source>
</evidence>
<dbReference type="InterPro" id="IPR007110">
    <property type="entry name" value="Ig-like_dom"/>
</dbReference>
<feature type="chain" id="PRO_5042112044" description="protein-tyrosine-phosphatase" evidence="17">
    <location>
        <begin position="23"/>
        <end position="1532"/>
    </location>
</feature>
<feature type="domain" description="Tyrosine specific protein phosphatases" evidence="19">
    <location>
        <begin position="1290"/>
        <end position="1338"/>
    </location>
</feature>
<dbReference type="SMART" id="SM00194">
    <property type="entry name" value="PTPc"/>
    <property type="match status" value="2"/>
</dbReference>
<keyword evidence="14" id="KW-0393">Immunoglobulin domain</keyword>
<dbReference type="SUPFAM" id="SSF52799">
    <property type="entry name" value="(Phosphotyrosine protein) phosphatases II"/>
    <property type="match status" value="2"/>
</dbReference>
<keyword evidence="13" id="KW-0325">Glycoprotein</keyword>
<keyword evidence="4" id="KW-0812">Transmembrane</keyword>
<keyword evidence="8" id="KW-0904">Protein phosphatase</keyword>
<reference evidence="22" key="1">
    <citation type="journal article" date="2023" name="G3 (Bethesda)">
        <title>Whole genome assembly and annotation of the endangered Caribbean coral Acropora cervicornis.</title>
        <authorList>
            <person name="Selwyn J.D."/>
            <person name="Vollmer S.V."/>
        </authorList>
    </citation>
    <scope>NUCLEOTIDE SEQUENCE</scope>
    <source>
        <strain evidence="22">K2</strain>
    </source>
</reference>
<feature type="region of interest" description="Disordered" evidence="16">
    <location>
        <begin position="1093"/>
        <end position="1112"/>
    </location>
</feature>
<dbReference type="InterPro" id="IPR036179">
    <property type="entry name" value="Ig-like_dom_sf"/>
</dbReference>
<feature type="domain" description="Fibronectin type-III" evidence="21">
    <location>
        <begin position="507"/>
        <end position="601"/>
    </location>
</feature>
<evidence type="ECO:0000313" key="23">
    <source>
        <dbReference type="Proteomes" id="UP001249851"/>
    </source>
</evidence>
<evidence type="ECO:0000256" key="1">
    <source>
        <dbReference type="ARBA" id="ARBA00004167"/>
    </source>
</evidence>
<keyword evidence="11" id="KW-1015">Disulfide bond</keyword>
<evidence type="ECO:0000259" key="18">
    <source>
        <dbReference type="PROSITE" id="PS50055"/>
    </source>
</evidence>
<evidence type="ECO:0000313" key="22">
    <source>
        <dbReference type="EMBL" id="KAK2569595.1"/>
    </source>
</evidence>
<proteinExistence type="inferred from homology"/>
<keyword evidence="6" id="KW-0677">Repeat</keyword>
<keyword evidence="10" id="KW-0472">Membrane</keyword>
<reference evidence="22" key="2">
    <citation type="journal article" date="2023" name="Science">
        <title>Genomic signatures of disease resistance in endangered staghorn corals.</title>
        <authorList>
            <person name="Vollmer S.V."/>
            <person name="Selwyn J.D."/>
            <person name="Despard B.A."/>
            <person name="Roesel C.L."/>
        </authorList>
    </citation>
    <scope>NUCLEOTIDE SEQUENCE</scope>
    <source>
        <strain evidence="22">K2</strain>
    </source>
</reference>
<evidence type="ECO:0000256" key="2">
    <source>
        <dbReference type="ARBA" id="ARBA00010504"/>
    </source>
</evidence>
<keyword evidence="5 17" id="KW-0732">Signal</keyword>
<dbReference type="InterPro" id="IPR013098">
    <property type="entry name" value="Ig_I-set"/>
</dbReference>
<evidence type="ECO:0000256" key="13">
    <source>
        <dbReference type="ARBA" id="ARBA00023180"/>
    </source>
</evidence>
<dbReference type="InterPro" id="IPR000387">
    <property type="entry name" value="Tyr_Pase_dom"/>
</dbReference>
<comment type="catalytic activity">
    <reaction evidence="15">
        <text>O-phospho-L-tyrosyl-[protein] + H2O = L-tyrosyl-[protein] + phosphate</text>
        <dbReference type="Rhea" id="RHEA:10684"/>
        <dbReference type="Rhea" id="RHEA-COMP:10136"/>
        <dbReference type="Rhea" id="RHEA-COMP:20101"/>
        <dbReference type="ChEBI" id="CHEBI:15377"/>
        <dbReference type="ChEBI" id="CHEBI:43474"/>
        <dbReference type="ChEBI" id="CHEBI:46858"/>
        <dbReference type="ChEBI" id="CHEBI:61978"/>
        <dbReference type="EC" id="3.1.3.48"/>
    </reaction>
</comment>
<evidence type="ECO:0000256" key="17">
    <source>
        <dbReference type="SAM" id="SignalP"/>
    </source>
</evidence>
<evidence type="ECO:0000256" key="15">
    <source>
        <dbReference type="ARBA" id="ARBA00051722"/>
    </source>
</evidence>
<feature type="signal peptide" evidence="17">
    <location>
        <begin position="1"/>
        <end position="22"/>
    </location>
</feature>
<evidence type="ECO:0000256" key="3">
    <source>
        <dbReference type="ARBA" id="ARBA00013064"/>
    </source>
</evidence>
<dbReference type="Proteomes" id="UP001249851">
    <property type="component" value="Unassembled WGS sequence"/>
</dbReference>
<dbReference type="PROSITE" id="PS50853">
    <property type="entry name" value="FN3"/>
    <property type="match status" value="6"/>
</dbReference>
<dbReference type="PROSITE" id="PS00383">
    <property type="entry name" value="TYR_PHOSPHATASE_1"/>
    <property type="match status" value="1"/>
</dbReference>
<evidence type="ECO:0000256" key="6">
    <source>
        <dbReference type="ARBA" id="ARBA00022737"/>
    </source>
</evidence>
<dbReference type="InterPro" id="IPR016130">
    <property type="entry name" value="Tyr_Pase_AS"/>
</dbReference>
<evidence type="ECO:0000259" key="21">
    <source>
        <dbReference type="PROSITE" id="PS50853"/>
    </source>
</evidence>
<feature type="domain" description="Ig-like" evidence="20">
    <location>
        <begin position="29"/>
        <end position="117"/>
    </location>
</feature>
<feature type="domain" description="Fibronectin type-III" evidence="21">
    <location>
        <begin position="606"/>
        <end position="707"/>
    </location>
</feature>
<dbReference type="InterPro" id="IPR003598">
    <property type="entry name" value="Ig_sub2"/>
</dbReference>
<dbReference type="SMART" id="SM00409">
    <property type="entry name" value="IG"/>
    <property type="match status" value="3"/>
</dbReference>
<dbReference type="SMART" id="SM00408">
    <property type="entry name" value="IGc2"/>
    <property type="match status" value="3"/>
</dbReference>
<dbReference type="FunFam" id="2.60.40.10:FF:000028">
    <property type="entry name" value="Neuronal cell adhesion molecule"/>
    <property type="match status" value="3"/>
</dbReference>
<feature type="domain" description="Tyrosine-protein phosphatase" evidence="18">
    <location>
        <begin position="1153"/>
        <end position="1517"/>
    </location>
</feature>
<keyword evidence="23" id="KW-1185">Reference proteome</keyword>
<dbReference type="PROSITE" id="PS50056">
    <property type="entry name" value="TYR_PHOSPHATASE_2"/>
    <property type="match status" value="2"/>
</dbReference>
<dbReference type="FunFam" id="2.60.40.10:FF:000036">
    <property type="entry name" value="receptor-type tyrosine-protein phosphatase delta isoform X1"/>
    <property type="match status" value="1"/>
</dbReference>
<evidence type="ECO:0000256" key="10">
    <source>
        <dbReference type="ARBA" id="ARBA00023136"/>
    </source>
</evidence>
<dbReference type="InterPro" id="IPR003599">
    <property type="entry name" value="Ig_sub"/>
</dbReference>
<evidence type="ECO:0000256" key="8">
    <source>
        <dbReference type="ARBA" id="ARBA00022912"/>
    </source>
</evidence>
<dbReference type="Pfam" id="PF07679">
    <property type="entry name" value="I-set"/>
    <property type="match status" value="1"/>
</dbReference>
<feature type="domain" description="Tyrosine specific protein phosphatases" evidence="19">
    <location>
        <begin position="1446"/>
        <end position="1518"/>
    </location>
</feature>
<organism evidence="22 23">
    <name type="scientific">Acropora cervicornis</name>
    <name type="common">Staghorn coral</name>
    <dbReference type="NCBI Taxonomy" id="6130"/>
    <lineage>
        <taxon>Eukaryota</taxon>
        <taxon>Metazoa</taxon>
        <taxon>Cnidaria</taxon>
        <taxon>Anthozoa</taxon>
        <taxon>Hexacorallia</taxon>
        <taxon>Scleractinia</taxon>
        <taxon>Astrocoeniina</taxon>
        <taxon>Acroporidae</taxon>
        <taxon>Acropora</taxon>
    </lineage>
</organism>
<comment type="caution">
    <text evidence="22">The sequence shown here is derived from an EMBL/GenBank/DDBJ whole genome shotgun (WGS) entry which is preliminary data.</text>
</comment>
<evidence type="ECO:0000256" key="12">
    <source>
        <dbReference type="ARBA" id="ARBA00023170"/>
    </source>
</evidence>
<feature type="domain" description="Fibronectin type-III" evidence="21">
    <location>
        <begin position="409"/>
        <end position="502"/>
    </location>
</feature>
<evidence type="ECO:0000256" key="14">
    <source>
        <dbReference type="ARBA" id="ARBA00023319"/>
    </source>
</evidence>
<dbReference type="PROSITE" id="PS50055">
    <property type="entry name" value="TYR_PHOSPHATASE_PTP"/>
    <property type="match status" value="1"/>
</dbReference>
<dbReference type="Gene3D" id="2.60.40.10">
    <property type="entry name" value="Immunoglobulins"/>
    <property type="match status" value="10"/>
</dbReference>
<dbReference type="CDD" id="cd00096">
    <property type="entry name" value="Ig"/>
    <property type="match status" value="1"/>
</dbReference>